<dbReference type="PANTHER" id="PTHR15157:SF5">
    <property type="entry name" value="UV RADIATION RESISTANCE-ASSOCIATED GENE PROTEIN"/>
    <property type="match status" value="1"/>
</dbReference>
<dbReference type="GO" id="GO:0035493">
    <property type="term" value="P:SNARE complex assembly"/>
    <property type="evidence" value="ECO:0007669"/>
    <property type="project" value="TreeGrafter"/>
</dbReference>
<dbReference type="GO" id="GO:0000149">
    <property type="term" value="F:SNARE binding"/>
    <property type="evidence" value="ECO:0007669"/>
    <property type="project" value="TreeGrafter"/>
</dbReference>
<dbReference type="OrthoDB" id="549573at2759"/>
<dbReference type="AlphaFoldDB" id="A0A835SQP5"/>
<keyword evidence="5" id="KW-1185">Reference proteome</keyword>
<accession>A0A835SQP5</accession>
<protein>
    <submittedName>
        <fullName evidence="4">Uncharacterized protein</fullName>
    </submittedName>
</protein>
<feature type="coiled-coil region" evidence="2">
    <location>
        <begin position="32"/>
        <end position="73"/>
    </location>
</feature>
<comment type="caution">
    <text evidence="4">The sequence shown here is derived from an EMBL/GenBank/DDBJ whole genome shotgun (WGS) entry which is preliminary data.</text>
</comment>
<dbReference type="PANTHER" id="PTHR15157">
    <property type="entry name" value="UV RADIATION RESISTANCE-ASSOCIATED GENE PROTEIN"/>
    <property type="match status" value="1"/>
</dbReference>
<feature type="compositionally biased region" description="Gly residues" evidence="3">
    <location>
        <begin position="594"/>
        <end position="605"/>
    </location>
</feature>
<feature type="region of interest" description="Disordered" evidence="3">
    <location>
        <begin position="592"/>
        <end position="621"/>
    </location>
</feature>
<sequence length="621" mass="60217">MLVELGEKRAALLHRLNALLTQRPQMDLEVRRQQLASAAAAARERVQQSERALEAAKREAARLRAANAARRAAAERAAGELAARRAEHQAHHPTLLRYQALTHSHVAAMLLAEQRAKLAALLETLPLRVAAIRHNMPGGGGGGGGSGSSSNSLGALGAGGGGGGGGGGSAGAAASGGSGSGSGSGASPIQVTLCNLKLPDAASVCGLMTQQPDVTSAGLGYLLLLLDLLATYLGGPLLHEGAFQGSTTVLWQQHSFWNRRPSSSNARLPLFLEEGGPGGGLGGGGGGGVSGGGAGPGLVARPRAPLLPPQPSAPVGAGGALAGALSALGRVMTGGGGAAAASAAAAAASSSYGYGYNRSQHEDEALARQRHTDLRLAYDMLLRSLGCFVRDKVLSLGLQLPPGWGPLGWLAVLCATVRREPGTDVVLTAASAALAAAAAAGGGGGDVRGAAAAAWAGPGAGGGGGGGGGGMYGAPDSDTHLARRGDDGDDGGGGPGSEGEEVEEDGWDVVQAPFLPPPPSQPEEVEHWTRAMFTDASRAGGGGGGAGAGGGAAAQAGGAGGAGGGGGGLVVGAGGATALAAALGGSLGSLRRLQGGGGAGPGVGMGPPSMSLERVRSIFGK</sequence>
<organism evidence="4 5">
    <name type="scientific">Chlamydomonas incerta</name>
    <dbReference type="NCBI Taxonomy" id="51695"/>
    <lineage>
        <taxon>Eukaryota</taxon>
        <taxon>Viridiplantae</taxon>
        <taxon>Chlorophyta</taxon>
        <taxon>core chlorophytes</taxon>
        <taxon>Chlorophyceae</taxon>
        <taxon>CS clade</taxon>
        <taxon>Chlamydomonadales</taxon>
        <taxon>Chlamydomonadaceae</taxon>
        <taxon>Chlamydomonas</taxon>
    </lineage>
</organism>
<dbReference type="GO" id="GO:0032991">
    <property type="term" value="C:protein-containing complex"/>
    <property type="evidence" value="ECO:0007669"/>
    <property type="project" value="UniProtKB-ARBA"/>
</dbReference>
<feature type="compositionally biased region" description="Gly residues" evidence="3">
    <location>
        <begin position="463"/>
        <end position="472"/>
    </location>
</feature>
<feature type="region of interest" description="Disordered" evidence="3">
    <location>
        <begin position="463"/>
        <end position="504"/>
    </location>
</feature>
<dbReference type="Pfam" id="PF10186">
    <property type="entry name" value="ATG14"/>
    <property type="match status" value="1"/>
</dbReference>
<feature type="compositionally biased region" description="Basic and acidic residues" evidence="3">
    <location>
        <begin position="477"/>
        <end position="486"/>
    </location>
</feature>
<gene>
    <name evidence="4" type="ORF">HXX76_011727</name>
</gene>
<evidence type="ECO:0000256" key="3">
    <source>
        <dbReference type="SAM" id="MobiDB-lite"/>
    </source>
</evidence>
<dbReference type="EMBL" id="JAEHOC010000047">
    <property type="protein sequence ID" value="KAG2426499.1"/>
    <property type="molecule type" value="Genomic_DNA"/>
</dbReference>
<feature type="region of interest" description="Disordered" evidence="3">
    <location>
        <begin position="535"/>
        <end position="562"/>
    </location>
</feature>
<dbReference type="InterPro" id="IPR018791">
    <property type="entry name" value="UV_resistance/autophagy_Atg14"/>
</dbReference>
<name>A0A835SQP5_CHLIN</name>
<evidence type="ECO:0000313" key="4">
    <source>
        <dbReference type="EMBL" id="KAG2426499.1"/>
    </source>
</evidence>
<evidence type="ECO:0000256" key="1">
    <source>
        <dbReference type="ARBA" id="ARBA00023054"/>
    </source>
</evidence>
<evidence type="ECO:0000313" key="5">
    <source>
        <dbReference type="Proteomes" id="UP000650467"/>
    </source>
</evidence>
<keyword evidence="1 2" id="KW-0175">Coiled coil</keyword>
<feature type="compositionally biased region" description="Gly residues" evidence="3">
    <location>
        <begin position="539"/>
        <end position="562"/>
    </location>
</feature>
<dbReference type="Proteomes" id="UP000650467">
    <property type="component" value="Unassembled WGS sequence"/>
</dbReference>
<evidence type="ECO:0000256" key="2">
    <source>
        <dbReference type="SAM" id="Coils"/>
    </source>
</evidence>
<proteinExistence type="predicted"/>
<reference evidence="4" key="1">
    <citation type="journal article" date="2020" name="bioRxiv">
        <title>Comparative genomics of Chlamydomonas.</title>
        <authorList>
            <person name="Craig R.J."/>
            <person name="Hasan A.R."/>
            <person name="Ness R.W."/>
            <person name="Keightley P.D."/>
        </authorList>
    </citation>
    <scope>NUCLEOTIDE SEQUENCE</scope>
    <source>
        <strain evidence="4">SAG 7.73</strain>
    </source>
</reference>
<dbReference type="GO" id="GO:0000323">
    <property type="term" value="C:lytic vacuole"/>
    <property type="evidence" value="ECO:0007669"/>
    <property type="project" value="TreeGrafter"/>
</dbReference>
<dbReference type="GO" id="GO:0005768">
    <property type="term" value="C:endosome"/>
    <property type="evidence" value="ECO:0007669"/>
    <property type="project" value="TreeGrafter"/>
</dbReference>